<reference evidence="1" key="2">
    <citation type="submission" date="2021-04" db="EMBL/GenBank/DDBJ databases">
        <authorList>
            <person name="Gilroy R."/>
        </authorList>
    </citation>
    <scope>NUCLEOTIDE SEQUENCE</scope>
    <source>
        <strain evidence="1">ChiSjej1B19-5720</strain>
    </source>
</reference>
<evidence type="ECO:0000313" key="1">
    <source>
        <dbReference type="EMBL" id="HJB29739.1"/>
    </source>
</evidence>
<protein>
    <submittedName>
        <fullName evidence="1">Uncharacterized protein</fullName>
    </submittedName>
</protein>
<accession>A0A9D2LVF1</accession>
<proteinExistence type="predicted"/>
<dbReference type="AlphaFoldDB" id="A0A9D2LVF1"/>
<dbReference type="Proteomes" id="UP000823842">
    <property type="component" value="Unassembled WGS sequence"/>
</dbReference>
<reference evidence="1" key="1">
    <citation type="journal article" date="2021" name="PeerJ">
        <title>Extensive microbial diversity within the chicken gut microbiome revealed by metagenomics and culture.</title>
        <authorList>
            <person name="Gilroy R."/>
            <person name="Ravi A."/>
            <person name="Getino M."/>
            <person name="Pursley I."/>
            <person name="Horton D.L."/>
            <person name="Alikhan N.F."/>
            <person name="Baker D."/>
            <person name="Gharbi K."/>
            <person name="Hall N."/>
            <person name="Watson M."/>
            <person name="Adriaenssens E.M."/>
            <person name="Foster-Nyarko E."/>
            <person name="Jarju S."/>
            <person name="Secka A."/>
            <person name="Antonio M."/>
            <person name="Oren A."/>
            <person name="Chaudhuri R.R."/>
            <person name="La Ragione R."/>
            <person name="Hildebrand F."/>
            <person name="Pallen M.J."/>
        </authorList>
    </citation>
    <scope>NUCLEOTIDE SEQUENCE</scope>
    <source>
        <strain evidence="1">ChiSjej1B19-5720</strain>
    </source>
</reference>
<organism evidence="1 2">
    <name type="scientific">Candidatus Blautia faecavium</name>
    <dbReference type="NCBI Taxonomy" id="2838487"/>
    <lineage>
        <taxon>Bacteria</taxon>
        <taxon>Bacillati</taxon>
        <taxon>Bacillota</taxon>
        <taxon>Clostridia</taxon>
        <taxon>Lachnospirales</taxon>
        <taxon>Lachnospiraceae</taxon>
        <taxon>Blautia</taxon>
    </lineage>
</organism>
<sequence>MAQSIDGGVVVVNTLSTKNNGDYPLVMAESVGLSDGGTVEEKLKTLEEVSGDIEAITEEEIAALFTE</sequence>
<evidence type="ECO:0000313" key="2">
    <source>
        <dbReference type="Proteomes" id="UP000823842"/>
    </source>
</evidence>
<dbReference type="EMBL" id="DWYZ01000247">
    <property type="protein sequence ID" value="HJB29739.1"/>
    <property type="molecule type" value="Genomic_DNA"/>
</dbReference>
<comment type="caution">
    <text evidence="1">The sequence shown here is derived from an EMBL/GenBank/DDBJ whole genome shotgun (WGS) entry which is preliminary data.</text>
</comment>
<name>A0A9D2LVF1_9FIRM</name>
<gene>
    <name evidence="1" type="ORF">IAA06_13245</name>
</gene>